<dbReference type="SMART" id="SM00490">
    <property type="entry name" value="HELICc"/>
    <property type="match status" value="1"/>
</dbReference>
<protein>
    <recommendedName>
        <fullName evidence="14">General transcription and DNA repair factor IIH helicase/translocase subunit XPB</fullName>
        <ecNumber evidence="13">5.6.2.4</ecNumber>
    </recommendedName>
    <alternativeName>
        <fullName evidence="15">DNA 3'-5' helicase/translocase XPB</fullName>
    </alternativeName>
</protein>
<keyword evidence="20" id="KW-1185">Reference proteome</keyword>
<evidence type="ECO:0000256" key="9">
    <source>
        <dbReference type="ARBA" id="ARBA00023204"/>
    </source>
</evidence>
<evidence type="ECO:0000313" key="21">
    <source>
        <dbReference type="RefSeq" id="XP_011499941.1"/>
    </source>
</evidence>
<dbReference type="RefSeq" id="XP_011499941.1">
    <property type="nucleotide sequence ID" value="XM_011501639.1"/>
</dbReference>
<dbReference type="InterPro" id="IPR027417">
    <property type="entry name" value="P-loop_NTPase"/>
</dbReference>
<dbReference type="CDD" id="cd18789">
    <property type="entry name" value="SF2_C_XPB"/>
    <property type="match status" value="1"/>
</dbReference>
<dbReference type="GO" id="GO:0006289">
    <property type="term" value="P:nucleotide-excision repair"/>
    <property type="evidence" value="ECO:0007669"/>
    <property type="project" value="InterPro"/>
</dbReference>
<gene>
    <name evidence="21" type="primary">LOC105363840</name>
</gene>
<feature type="domain" description="Helicase ATP-binding" evidence="18">
    <location>
        <begin position="352"/>
        <end position="513"/>
    </location>
</feature>
<evidence type="ECO:0000256" key="5">
    <source>
        <dbReference type="ARBA" id="ARBA00022801"/>
    </source>
</evidence>
<evidence type="ECO:0000256" key="14">
    <source>
        <dbReference type="ARBA" id="ARBA00044799"/>
    </source>
</evidence>
<keyword evidence="8" id="KW-0238">DNA-binding</keyword>
<feature type="region of interest" description="Disordered" evidence="17">
    <location>
        <begin position="746"/>
        <end position="768"/>
    </location>
</feature>
<keyword evidence="7" id="KW-0067">ATP-binding</keyword>
<dbReference type="FunFam" id="3.40.50.300:FF:000117">
    <property type="entry name" value="Putative DNA repair helicase rad25"/>
    <property type="match status" value="1"/>
</dbReference>
<dbReference type="Proteomes" id="UP000695007">
    <property type="component" value="Unplaced"/>
</dbReference>
<keyword evidence="4" id="KW-0227">DNA damage</keyword>
<organism evidence="20 21">
    <name type="scientific">Ceratosolen solmsi marchali</name>
    <dbReference type="NCBI Taxonomy" id="326594"/>
    <lineage>
        <taxon>Eukaryota</taxon>
        <taxon>Metazoa</taxon>
        <taxon>Ecdysozoa</taxon>
        <taxon>Arthropoda</taxon>
        <taxon>Hexapoda</taxon>
        <taxon>Insecta</taxon>
        <taxon>Pterygota</taxon>
        <taxon>Neoptera</taxon>
        <taxon>Endopterygota</taxon>
        <taxon>Hymenoptera</taxon>
        <taxon>Apocrita</taxon>
        <taxon>Proctotrupomorpha</taxon>
        <taxon>Chalcidoidea</taxon>
        <taxon>Agaonidae</taxon>
        <taxon>Agaoninae</taxon>
        <taxon>Ceratosolen</taxon>
    </lineage>
</organism>
<dbReference type="Pfam" id="PF16203">
    <property type="entry name" value="ERCC3_RAD25_C"/>
    <property type="match status" value="1"/>
</dbReference>
<sequence length="804" mass="92151">MGPPKRFKKDTDRGKWKKRKEDHDPDYVNDEDYNENDAEGIPDAAKNDVEKQDEGALEDEFGAKDYRSQMILKTDNISRPLWVAPNGHIFLESFSPVYKHAHDFLIAISEPVCRPEHLHEYKLTAYSLYAAVSVGLQTHDIIEYLKRLSKTSIPDGIIEFIKLCTLSYGKVKLVLKHNKYFIESPFPEVLQKLLKDPVIQNCRLRKNIEDETKDKDGLITSVLNKNKAPQFGAKSLPIVNQPASGGAPTVSNDSATPNQTNIEEIAIPEDITTFYDKIDKEDEDEEEQQLKTVSFEVNQEKIEVIQKRCIELEHPLLAEYDFRNDSVNPDINIDLKPSTVLRPYQEKSLRKMFGNGRARSGVIVLPCGAGKSLVGVTACCTVRKRALVLCNSGVSVEQWKQQFKMWSTADDSMICRFTSEAKDKPMGCGILVTTYSMITHTQKRSWEAEQTMRWLQDQEWGIMVLDEVHTIPAKMFRRVLTLVQSHCKLGLTATLLREDDKIADLNFLIGPKLYEANWLELQKRGFIARVQCAEVWCPMTPEFYREYLGCKMTRKLLLYVMNPNKFRACQYLIRYHERRGDKTIVFSDNVFALKHYAIKMNKPYIYGPTSQSERIQILQNFKYNMKVNTIFVSKVADTSFDLPEANVLIQISSHGGSRRQEAQRLGRILRAKKGAIAEEYNAFFYTLVSQDTMEMNYSRRRQRFLVNQGYAYKVITKLAGMSDEPDMMYKTRDEQGQLLQQVLSANDTDADEEKIPGEGPRPMIRKAGNMASLSGADDAVYYEYKKSAASSTANKHPLFKKFRT</sequence>
<dbReference type="InterPro" id="IPR032830">
    <property type="entry name" value="XPB/Ssl2_N"/>
</dbReference>
<dbReference type="PROSITE" id="PS51192">
    <property type="entry name" value="HELICASE_ATP_BIND_1"/>
    <property type="match status" value="1"/>
</dbReference>
<dbReference type="PANTHER" id="PTHR11274">
    <property type="entry name" value="RAD25/XP-B DNA REPAIR HELICASE"/>
    <property type="match status" value="1"/>
</dbReference>
<dbReference type="CTD" id="39202"/>
<dbReference type="GO" id="GO:0005675">
    <property type="term" value="C:transcription factor TFIIH holo complex"/>
    <property type="evidence" value="ECO:0007669"/>
    <property type="project" value="TreeGrafter"/>
</dbReference>
<evidence type="ECO:0000256" key="12">
    <source>
        <dbReference type="ARBA" id="ARBA00034617"/>
    </source>
</evidence>
<dbReference type="InterPro" id="IPR001161">
    <property type="entry name" value="XPB/Ssl2"/>
</dbReference>
<comment type="subcellular location">
    <subcellularLocation>
        <location evidence="1">Nucleus</location>
    </subcellularLocation>
</comment>
<dbReference type="InterPro" id="IPR001650">
    <property type="entry name" value="Helicase_C-like"/>
</dbReference>
<dbReference type="GO" id="GO:0000112">
    <property type="term" value="C:nucleotide-excision repair factor 3 complex"/>
    <property type="evidence" value="ECO:0007669"/>
    <property type="project" value="TreeGrafter"/>
</dbReference>
<dbReference type="EC" id="5.6.2.4" evidence="13"/>
<dbReference type="Pfam" id="PF13625">
    <property type="entry name" value="Helicase_C_3"/>
    <property type="match status" value="1"/>
</dbReference>
<evidence type="ECO:0000256" key="2">
    <source>
        <dbReference type="ARBA" id="ARBA00006637"/>
    </source>
</evidence>
<dbReference type="InterPro" id="IPR050615">
    <property type="entry name" value="ATP-dep_DNA_Helicase"/>
</dbReference>
<keyword evidence="5" id="KW-0378">Hydrolase</keyword>
<evidence type="ECO:0000256" key="6">
    <source>
        <dbReference type="ARBA" id="ARBA00022806"/>
    </source>
</evidence>
<dbReference type="CDD" id="cd18029">
    <property type="entry name" value="DEXHc_XPB"/>
    <property type="match status" value="1"/>
</dbReference>
<evidence type="ECO:0000256" key="1">
    <source>
        <dbReference type="ARBA" id="ARBA00004123"/>
    </source>
</evidence>
<evidence type="ECO:0000256" key="17">
    <source>
        <dbReference type="SAM" id="MobiDB-lite"/>
    </source>
</evidence>
<accession>A0AAJ6YKY1</accession>
<evidence type="ECO:0000259" key="19">
    <source>
        <dbReference type="PROSITE" id="PS51194"/>
    </source>
</evidence>
<dbReference type="Pfam" id="PF04851">
    <property type="entry name" value="ResIII"/>
    <property type="match status" value="1"/>
</dbReference>
<dbReference type="InterPro" id="IPR032438">
    <property type="entry name" value="ERCC3_RAD25_C"/>
</dbReference>
<feature type="compositionally biased region" description="Basic and acidic residues" evidence="17">
    <location>
        <begin position="45"/>
        <end position="54"/>
    </location>
</feature>
<dbReference type="GO" id="GO:0097550">
    <property type="term" value="C:transcription preinitiation complex"/>
    <property type="evidence" value="ECO:0007669"/>
    <property type="project" value="TreeGrafter"/>
</dbReference>
<evidence type="ECO:0000256" key="4">
    <source>
        <dbReference type="ARBA" id="ARBA00022763"/>
    </source>
</evidence>
<dbReference type="NCBIfam" id="TIGR00603">
    <property type="entry name" value="rad25"/>
    <property type="match status" value="1"/>
</dbReference>
<dbReference type="PRINTS" id="PR00851">
    <property type="entry name" value="XRODRMPGMNTB"/>
</dbReference>
<evidence type="ECO:0000256" key="15">
    <source>
        <dbReference type="ARBA" id="ARBA00044810"/>
    </source>
</evidence>
<dbReference type="FunFam" id="3.40.50.300:FF:000077">
    <property type="entry name" value="Probable DNA repair helicase RAD25"/>
    <property type="match status" value="1"/>
</dbReference>
<evidence type="ECO:0000256" key="3">
    <source>
        <dbReference type="ARBA" id="ARBA00022741"/>
    </source>
</evidence>
<evidence type="ECO:0000313" key="20">
    <source>
        <dbReference type="Proteomes" id="UP000695007"/>
    </source>
</evidence>
<proteinExistence type="inferred from homology"/>
<reference evidence="21" key="1">
    <citation type="submission" date="2025-08" db="UniProtKB">
        <authorList>
            <consortium name="RefSeq"/>
        </authorList>
    </citation>
    <scope>IDENTIFICATION</scope>
</reference>
<evidence type="ECO:0000259" key="18">
    <source>
        <dbReference type="PROSITE" id="PS51192"/>
    </source>
</evidence>
<evidence type="ECO:0000256" key="7">
    <source>
        <dbReference type="ARBA" id="ARBA00022840"/>
    </source>
</evidence>
<evidence type="ECO:0000256" key="13">
    <source>
        <dbReference type="ARBA" id="ARBA00034808"/>
    </source>
</evidence>
<dbReference type="GO" id="GO:0016787">
    <property type="term" value="F:hydrolase activity"/>
    <property type="evidence" value="ECO:0007669"/>
    <property type="project" value="UniProtKB-KW"/>
</dbReference>
<feature type="compositionally biased region" description="Acidic residues" evidence="17">
    <location>
        <begin position="27"/>
        <end position="40"/>
    </location>
</feature>
<keyword evidence="6" id="KW-0347">Helicase</keyword>
<dbReference type="KEGG" id="csol:105363840"/>
<dbReference type="GO" id="GO:0005524">
    <property type="term" value="F:ATP binding"/>
    <property type="evidence" value="ECO:0007669"/>
    <property type="project" value="UniProtKB-KW"/>
</dbReference>
<comment type="catalytic activity">
    <reaction evidence="12">
        <text>Couples ATP hydrolysis with the unwinding of duplex DNA by translocating in the 3'-5' direction.</text>
        <dbReference type="EC" id="5.6.2.4"/>
    </reaction>
</comment>
<dbReference type="GO" id="GO:0006367">
    <property type="term" value="P:transcription initiation at RNA polymerase II promoter"/>
    <property type="evidence" value="ECO:0007669"/>
    <property type="project" value="InterPro"/>
</dbReference>
<comment type="catalytic activity">
    <reaction evidence="16">
        <text>ATP + H2O = ADP + phosphate + H(+)</text>
        <dbReference type="Rhea" id="RHEA:13065"/>
        <dbReference type="ChEBI" id="CHEBI:15377"/>
        <dbReference type="ChEBI" id="CHEBI:15378"/>
        <dbReference type="ChEBI" id="CHEBI:30616"/>
        <dbReference type="ChEBI" id="CHEBI:43474"/>
        <dbReference type="ChEBI" id="CHEBI:456216"/>
        <dbReference type="EC" id="5.6.2.4"/>
    </reaction>
</comment>
<name>A0AAJ6YKY1_9HYME</name>
<evidence type="ECO:0000256" key="10">
    <source>
        <dbReference type="ARBA" id="ARBA00023235"/>
    </source>
</evidence>
<dbReference type="SMART" id="SM00487">
    <property type="entry name" value="DEXDc"/>
    <property type="match status" value="1"/>
</dbReference>
<feature type="domain" description="Helicase C-terminal" evidence="19">
    <location>
        <begin position="567"/>
        <end position="722"/>
    </location>
</feature>
<evidence type="ECO:0000256" key="16">
    <source>
        <dbReference type="ARBA" id="ARBA00048988"/>
    </source>
</evidence>
<keyword evidence="9" id="KW-0234">DNA repair</keyword>
<comment type="similarity">
    <text evidence="2">Belongs to the helicase family. RAD25/XPB subfamily.</text>
</comment>
<evidence type="ECO:0000256" key="11">
    <source>
        <dbReference type="ARBA" id="ARBA00023242"/>
    </source>
</evidence>
<feature type="compositionally biased region" description="Basic and acidic residues" evidence="17">
    <location>
        <begin position="9"/>
        <end position="26"/>
    </location>
</feature>
<evidence type="ECO:0000256" key="8">
    <source>
        <dbReference type="ARBA" id="ARBA00023125"/>
    </source>
</evidence>
<dbReference type="InterPro" id="IPR014001">
    <property type="entry name" value="Helicase_ATP-bd"/>
</dbReference>
<dbReference type="GeneID" id="105363840"/>
<dbReference type="AlphaFoldDB" id="A0AAJ6YKY1"/>
<dbReference type="GO" id="GO:0003677">
    <property type="term" value="F:DNA binding"/>
    <property type="evidence" value="ECO:0007669"/>
    <property type="project" value="UniProtKB-KW"/>
</dbReference>
<dbReference type="PROSITE" id="PS51194">
    <property type="entry name" value="HELICASE_CTER"/>
    <property type="match status" value="1"/>
</dbReference>
<feature type="region of interest" description="Disordered" evidence="17">
    <location>
        <begin position="1"/>
        <end position="55"/>
    </location>
</feature>
<dbReference type="PANTHER" id="PTHR11274:SF0">
    <property type="entry name" value="GENERAL TRANSCRIPTION AND DNA REPAIR FACTOR IIH HELICASE SUBUNIT XPB"/>
    <property type="match status" value="1"/>
</dbReference>
<keyword evidence="10" id="KW-0413">Isomerase</keyword>
<dbReference type="InterPro" id="IPR006935">
    <property type="entry name" value="Helicase/UvrB_N"/>
</dbReference>
<dbReference type="SUPFAM" id="SSF52540">
    <property type="entry name" value="P-loop containing nucleoside triphosphate hydrolases"/>
    <property type="match status" value="2"/>
</dbReference>
<keyword evidence="3" id="KW-0547">Nucleotide-binding</keyword>
<keyword evidence="11" id="KW-0539">Nucleus</keyword>
<dbReference type="Gene3D" id="3.40.50.300">
    <property type="entry name" value="P-loop containing nucleotide triphosphate hydrolases"/>
    <property type="match status" value="2"/>
</dbReference>
<dbReference type="GO" id="GO:0043138">
    <property type="term" value="F:3'-5' DNA helicase activity"/>
    <property type="evidence" value="ECO:0007669"/>
    <property type="project" value="UniProtKB-EC"/>
</dbReference>